<dbReference type="Proteomes" id="UP000616201">
    <property type="component" value="Unassembled WGS sequence"/>
</dbReference>
<sequence>MSKKTRKETKIAYRVIEIKNLKFSVNAEDNLDFDKIDVDGTVKYFMTEMLEGRAEFSFDVITTVVSRLTGNKIIEHSGRTRFEVVNLKNSDSKTNGVSEDVKIPNQLIASMYGLSHSHARALLAVSLQNTDYQDKFFIPIVDPNLILESENNITIKDTDT</sequence>
<accession>A0A928YRT3</accession>
<name>A0A928YRT3_9SPHI</name>
<comment type="caution">
    <text evidence="1">The sequence shown here is derived from an EMBL/GenBank/DDBJ whole genome shotgun (WGS) entry which is preliminary data.</text>
</comment>
<evidence type="ECO:0000313" key="1">
    <source>
        <dbReference type="EMBL" id="MBE8715289.1"/>
    </source>
</evidence>
<reference evidence="1" key="1">
    <citation type="submission" date="2018-02" db="EMBL/GenBank/DDBJ databases">
        <authorList>
            <person name="Vasarhelyi B.M."/>
            <person name="Deshmukh S."/>
            <person name="Balint B."/>
            <person name="Kukolya J."/>
        </authorList>
    </citation>
    <scope>NUCLEOTIDE SEQUENCE</scope>
    <source>
        <strain evidence="1">KB22</strain>
    </source>
</reference>
<gene>
    <name evidence="1" type="ORF">C4F49_16555</name>
</gene>
<dbReference type="EMBL" id="PRDK01000009">
    <property type="protein sequence ID" value="MBE8715289.1"/>
    <property type="molecule type" value="Genomic_DNA"/>
</dbReference>
<dbReference type="RefSeq" id="WP_196937134.1">
    <property type="nucleotide sequence ID" value="NZ_MU158698.1"/>
</dbReference>
<proteinExistence type="predicted"/>
<protein>
    <submittedName>
        <fullName evidence="1">Uncharacterized protein</fullName>
    </submittedName>
</protein>
<keyword evidence="2" id="KW-1185">Reference proteome</keyword>
<dbReference type="AlphaFoldDB" id="A0A928YRT3"/>
<organism evidence="1 2">
    <name type="scientific">Sphingobacterium hungaricum</name>
    <dbReference type="NCBI Taxonomy" id="2082723"/>
    <lineage>
        <taxon>Bacteria</taxon>
        <taxon>Pseudomonadati</taxon>
        <taxon>Bacteroidota</taxon>
        <taxon>Sphingobacteriia</taxon>
        <taxon>Sphingobacteriales</taxon>
        <taxon>Sphingobacteriaceae</taxon>
        <taxon>Sphingobacterium</taxon>
    </lineage>
</organism>
<evidence type="ECO:0000313" key="2">
    <source>
        <dbReference type="Proteomes" id="UP000616201"/>
    </source>
</evidence>